<evidence type="ECO:0000313" key="5">
    <source>
        <dbReference type="EMBL" id="OHB15025.1"/>
    </source>
</evidence>
<dbReference type="InterPro" id="IPR035980">
    <property type="entry name" value="Ribosomal_bS6_sf"/>
</dbReference>
<evidence type="ECO:0000256" key="1">
    <source>
        <dbReference type="ARBA" id="ARBA00009512"/>
    </source>
</evidence>
<dbReference type="AlphaFoldDB" id="A0A1G2V066"/>
<dbReference type="GO" id="GO:0005840">
    <property type="term" value="C:ribosome"/>
    <property type="evidence" value="ECO:0007669"/>
    <property type="project" value="InterPro"/>
</dbReference>
<proteinExistence type="inferred from homology"/>
<gene>
    <name evidence="5" type="ORF">A2431_03200</name>
</gene>
<sequence>MNENIDDVEVLVYEVGYHLMPTIEESDVLVHVAKIKSLIDEREGIVISEEMPKLVALAYDISKTINTKKQKFSKAYFGWAKFEMDPAKILDLKNKIESLPEVLRLLVIKTVKENTIHTPKIPMFKRENKEEGMVTSKNFPTPVEEVEKTEASEEEIDKSIDELVDKQTL</sequence>
<dbReference type="GO" id="GO:0006412">
    <property type="term" value="P:translation"/>
    <property type="evidence" value="ECO:0007669"/>
    <property type="project" value="InterPro"/>
</dbReference>
<protein>
    <recommendedName>
        <fullName evidence="2">Small ribosomal subunit protein bS6</fullName>
    </recommendedName>
    <alternativeName>
        <fullName evidence="3">30S ribosomal protein S6</fullName>
    </alternativeName>
</protein>
<accession>A0A1G2V066</accession>
<feature type="compositionally biased region" description="Basic and acidic residues" evidence="4">
    <location>
        <begin position="145"/>
        <end position="157"/>
    </location>
</feature>
<dbReference type="Gene3D" id="3.30.70.60">
    <property type="match status" value="1"/>
</dbReference>
<dbReference type="Pfam" id="PF01250">
    <property type="entry name" value="Ribosomal_S6"/>
    <property type="match status" value="1"/>
</dbReference>
<evidence type="ECO:0000256" key="4">
    <source>
        <dbReference type="SAM" id="MobiDB-lite"/>
    </source>
</evidence>
<dbReference type="SUPFAM" id="SSF54995">
    <property type="entry name" value="Ribosomal protein S6"/>
    <property type="match status" value="1"/>
</dbReference>
<dbReference type="GO" id="GO:0019843">
    <property type="term" value="F:rRNA binding"/>
    <property type="evidence" value="ECO:0007669"/>
    <property type="project" value="InterPro"/>
</dbReference>
<dbReference type="EMBL" id="MHWW01000011">
    <property type="protein sequence ID" value="OHB15025.1"/>
    <property type="molecule type" value="Genomic_DNA"/>
</dbReference>
<feature type="region of interest" description="Disordered" evidence="4">
    <location>
        <begin position="132"/>
        <end position="157"/>
    </location>
</feature>
<evidence type="ECO:0000313" key="6">
    <source>
        <dbReference type="Proteomes" id="UP000177697"/>
    </source>
</evidence>
<name>A0A1G2V066_9BACT</name>
<evidence type="ECO:0000256" key="3">
    <source>
        <dbReference type="ARBA" id="ARBA00035520"/>
    </source>
</evidence>
<dbReference type="InterPro" id="IPR000529">
    <property type="entry name" value="Ribosomal_bS6"/>
</dbReference>
<comment type="caution">
    <text evidence="5">The sequence shown here is derived from an EMBL/GenBank/DDBJ whole genome shotgun (WGS) entry which is preliminary data.</text>
</comment>
<dbReference type="InterPro" id="IPR014717">
    <property type="entry name" value="Transl_elong_EF1B/ribsomal_bS6"/>
</dbReference>
<reference evidence="5 6" key="1">
    <citation type="journal article" date="2016" name="Nat. Commun.">
        <title>Thousands of microbial genomes shed light on interconnected biogeochemical processes in an aquifer system.</title>
        <authorList>
            <person name="Anantharaman K."/>
            <person name="Brown C.T."/>
            <person name="Hug L.A."/>
            <person name="Sharon I."/>
            <person name="Castelle C.J."/>
            <person name="Probst A.J."/>
            <person name="Thomas B.C."/>
            <person name="Singh A."/>
            <person name="Wilkins M.J."/>
            <person name="Karaoz U."/>
            <person name="Brodie E.L."/>
            <person name="Williams K.H."/>
            <person name="Hubbard S.S."/>
            <person name="Banfield J.F."/>
        </authorList>
    </citation>
    <scope>NUCLEOTIDE SEQUENCE [LARGE SCALE GENOMIC DNA]</scope>
</reference>
<organism evidence="5 6">
    <name type="scientific">Candidatus Zambryskibacteria bacterium RIFOXYC1_FULL_39_10</name>
    <dbReference type="NCBI Taxonomy" id="1802779"/>
    <lineage>
        <taxon>Bacteria</taxon>
        <taxon>Candidatus Zambryskiibacteriota</taxon>
    </lineage>
</organism>
<dbReference type="GO" id="GO:0003735">
    <property type="term" value="F:structural constituent of ribosome"/>
    <property type="evidence" value="ECO:0007669"/>
    <property type="project" value="InterPro"/>
</dbReference>
<comment type="similarity">
    <text evidence="1">Belongs to the bacterial ribosomal protein bS6 family.</text>
</comment>
<dbReference type="Proteomes" id="UP000177697">
    <property type="component" value="Unassembled WGS sequence"/>
</dbReference>
<evidence type="ECO:0000256" key="2">
    <source>
        <dbReference type="ARBA" id="ARBA00035294"/>
    </source>
</evidence>